<dbReference type="GO" id="GO:0045087">
    <property type="term" value="P:innate immune response"/>
    <property type="evidence" value="ECO:0000318"/>
    <property type="project" value="GO_Central"/>
</dbReference>
<feature type="domain" description="WAP" evidence="2">
    <location>
        <begin position="55"/>
        <end position="104"/>
    </location>
</feature>
<evidence type="ECO:0000313" key="4">
    <source>
        <dbReference type="RefSeq" id="XP_041419641.1"/>
    </source>
</evidence>
<dbReference type="Proteomes" id="UP000186698">
    <property type="component" value="Chromosome 5L"/>
</dbReference>
<dbReference type="PROSITE" id="PS51390">
    <property type="entry name" value="WAP"/>
    <property type="match status" value="3"/>
</dbReference>
<evidence type="ECO:0000313" key="5">
    <source>
        <dbReference type="RefSeq" id="XP_041419642.1"/>
    </source>
</evidence>
<name>A0A8J1KQQ0_XENLA</name>
<dbReference type="RefSeq" id="XP_041419642.1">
    <property type="nucleotide sequence ID" value="XM_041563708.1"/>
</dbReference>
<dbReference type="OrthoDB" id="4473401at2759"/>
<feature type="chain" id="PRO_5044692347" evidence="1">
    <location>
        <begin position="23"/>
        <end position="306"/>
    </location>
</feature>
<organism evidence="3 4">
    <name type="scientific">Xenopus laevis</name>
    <name type="common">African clawed frog</name>
    <dbReference type="NCBI Taxonomy" id="8355"/>
    <lineage>
        <taxon>Eukaryota</taxon>
        <taxon>Metazoa</taxon>
        <taxon>Chordata</taxon>
        <taxon>Craniata</taxon>
        <taxon>Vertebrata</taxon>
        <taxon>Euteleostomi</taxon>
        <taxon>Amphibia</taxon>
        <taxon>Batrachia</taxon>
        <taxon>Anura</taxon>
        <taxon>Pipoidea</taxon>
        <taxon>Pipidae</taxon>
        <taxon>Xenopodinae</taxon>
        <taxon>Xenopus</taxon>
        <taxon>Xenopus</taxon>
    </lineage>
</organism>
<feature type="domain" description="WAP" evidence="2">
    <location>
        <begin position="251"/>
        <end position="301"/>
    </location>
</feature>
<dbReference type="PANTHER" id="PTHR19441">
    <property type="entry name" value="WHEY ACDIC PROTEIN WAP"/>
    <property type="match status" value="1"/>
</dbReference>
<dbReference type="RefSeq" id="XP_041419641.1">
    <property type="nucleotide sequence ID" value="XM_041563707.1"/>
</dbReference>
<sequence>MGPPTSVVLILALTLGSMGTLAQKPTPPVMEEFTEEPDADNAMRPEFAGPGIIRPQVKPGTCPLPVNENECDLSQRDECRSDRHCRGKLKCCSNGCRKRCLLPLEDKDDSCPFFDASICVHVRPLPDECSSDNQCQGTERCCCYNCRLACKPTVIVKPGQCPAPNKLCSLLPPKHECETDGGCKGKQKCCENCGRKCTTPKTENPGFCPVSIETVSCFTYLWKPKCQTDQDCRRGQKCCLSRNRMECVPALIEKPGTCPIPVTRCRADLRPTKPKCTSDKDCPGDKKCCTPECEPRCIDPNEFAEP</sequence>
<dbReference type="GeneID" id="121393880"/>
<protein>
    <submittedName>
        <fullName evidence="4 5">WAP four-disulfide core domain protein 3-like</fullName>
    </submittedName>
</protein>
<accession>A0A8J1KQQ0</accession>
<evidence type="ECO:0000313" key="3">
    <source>
        <dbReference type="Proteomes" id="UP000186698"/>
    </source>
</evidence>
<dbReference type="KEGG" id="xla:121393880"/>
<gene>
    <name evidence="4 5" type="primary">LOC121393880</name>
</gene>
<dbReference type="InterPro" id="IPR036645">
    <property type="entry name" value="Elafin-like_sf"/>
</dbReference>
<dbReference type="SMART" id="SM00217">
    <property type="entry name" value="WAP"/>
    <property type="match status" value="5"/>
</dbReference>
<evidence type="ECO:0000256" key="1">
    <source>
        <dbReference type="SAM" id="SignalP"/>
    </source>
</evidence>
<evidence type="ECO:0000259" key="2">
    <source>
        <dbReference type="PROSITE" id="PS51390"/>
    </source>
</evidence>
<keyword evidence="3" id="KW-1185">Reference proteome</keyword>
<dbReference type="GO" id="GO:0005615">
    <property type="term" value="C:extracellular space"/>
    <property type="evidence" value="ECO:0000318"/>
    <property type="project" value="GO_Central"/>
</dbReference>
<keyword evidence="1" id="KW-0732">Signal</keyword>
<dbReference type="InterPro" id="IPR008197">
    <property type="entry name" value="WAP_dom"/>
</dbReference>
<feature type="domain" description="WAP" evidence="2">
    <location>
        <begin position="154"/>
        <end position="201"/>
    </location>
</feature>
<dbReference type="Gene3D" id="4.10.75.10">
    <property type="entry name" value="Elafin-like"/>
    <property type="match status" value="5"/>
</dbReference>
<dbReference type="AlphaFoldDB" id="A0A8J1KQQ0"/>
<dbReference type="GO" id="GO:0004867">
    <property type="term" value="F:serine-type endopeptidase inhibitor activity"/>
    <property type="evidence" value="ECO:0000318"/>
    <property type="project" value="GO_Central"/>
</dbReference>
<dbReference type="PRINTS" id="PR00003">
    <property type="entry name" value="4DISULPHCORE"/>
</dbReference>
<dbReference type="Pfam" id="PF00095">
    <property type="entry name" value="WAP"/>
    <property type="match status" value="5"/>
</dbReference>
<reference evidence="4 5" key="1">
    <citation type="submission" date="2025-04" db="UniProtKB">
        <authorList>
            <consortium name="RefSeq"/>
        </authorList>
    </citation>
    <scope>IDENTIFICATION</scope>
    <source>
        <strain evidence="4 5">J_2021</strain>
        <tissue evidence="4 5">Erythrocytes</tissue>
    </source>
</reference>
<dbReference type="PANTHER" id="PTHR19441:SF95">
    <property type="entry name" value="PERLWAPIN ISOFORM X1"/>
    <property type="match status" value="1"/>
</dbReference>
<feature type="signal peptide" evidence="1">
    <location>
        <begin position="1"/>
        <end position="22"/>
    </location>
</feature>
<dbReference type="SUPFAM" id="SSF57256">
    <property type="entry name" value="Elafin-like"/>
    <property type="match status" value="5"/>
</dbReference>
<dbReference type="GO" id="GO:0019731">
    <property type="term" value="P:antibacterial humoral response"/>
    <property type="evidence" value="ECO:0000318"/>
    <property type="project" value="GO_Central"/>
</dbReference>
<proteinExistence type="predicted"/>
<dbReference type="InterPro" id="IPR050514">
    <property type="entry name" value="WAP_four-disulfide_core"/>
</dbReference>